<evidence type="ECO:0000256" key="1">
    <source>
        <dbReference type="SAM" id="MobiDB-lite"/>
    </source>
</evidence>
<proteinExistence type="predicted"/>
<dbReference type="EMBL" id="LZSF01000303">
    <property type="protein sequence ID" value="OBA75771.1"/>
    <property type="molecule type" value="Genomic_DNA"/>
</dbReference>
<reference evidence="4 5" key="1">
    <citation type="submission" date="2016-06" db="EMBL/GenBank/DDBJ databases">
        <authorList>
            <person name="Kjaerup R.B."/>
            <person name="Dalgaard T.S."/>
            <person name="Juul-Madsen H.R."/>
        </authorList>
    </citation>
    <scope>NUCLEOTIDE SEQUENCE [LARGE SCALE GENOMIC DNA]</scope>
    <source>
        <strain evidence="4 5">1199456.5</strain>
    </source>
</reference>
<feature type="compositionally biased region" description="Basic and acidic residues" evidence="1">
    <location>
        <begin position="170"/>
        <end position="201"/>
    </location>
</feature>
<sequence>MGDALDAFDSVWQRAHATFGTGTPQTGEHFDKSAQLRGMQATVQSAAPGDNWRGTASSAYGTANTSQGRALGGLADLDQQLRTAVDRSAEIVTKGRQGLDETRKWVQDMAAQVPAGRNPDMQLQPIASQGLKQVSDLLTSTVTQQNAVAGDIKVLTTRYNAIKGDLPLSPKDDRKDDQDKKDGKDSVVGDDKKDGKDDKKSPAQTGADDANALQNGQLTPEQRERLTQNTTLSPEQQAALHNGKLNMPPDQMAYLQGFSRAFGDKTPAEIKAIMDKSGPDGKSVADVFQLASNPNIKTGLPETQPPSIDHPSSGGKYALPDGIQKVLDGPVLTPLVYGEPVHKPDGSIGPPPLIGPSQPTAGLNDLANIIQSGNRDLQVGSALDSGMMTQSQRLLEQSNGWAVPNAHDLQADRAHWYQAAVDPTLQNMFNALNKDDMVIHGAVAGPGGDKFLDNLTNHQWQDNGLAAGGLFDWVGDTAAHDSTGRAAQTAHALAQYMSDPDKHHLLNLESAPGQSLGQVNPELTRDWARALSPYLDDMVGNNVSGNNGLFPPLDPPDGSKTEPTNTRHVMSVLMSDHPPADQKVDANAPKTASQIVFEATQHDVNQMFDKAALSAVDPSGAKDDFSAQAAGRLQAALNLGSFDEANSRLHNTFQAQHDAWQLRGKLYDIVGAGVDQFGAPGGAAKDVMDLGKEYIIGPEPKEVKAANVTIPGTFPTQQHMAEVLAQSHAGDMSKLQEYFRDGELHPPKNDGGPAYSRYHNQVVAYLNSIGESGSINDLLQSYWTTYTGSVYGAT</sequence>
<organism evidence="4 5">
    <name type="scientific">Mycolicibacterium mucogenicum</name>
    <name type="common">Mycobacterium mucogenicum</name>
    <dbReference type="NCBI Taxonomy" id="56689"/>
    <lineage>
        <taxon>Bacteria</taxon>
        <taxon>Bacillati</taxon>
        <taxon>Actinomycetota</taxon>
        <taxon>Actinomycetes</taxon>
        <taxon>Mycobacteriales</taxon>
        <taxon>Mycobacteriaceae</taxon>
        <taxon>Mycolicibacterium</taxon>
    </lineage>
</organism>
<name>A0A1A0LS99_MYCMU</name>
<dbReference type="InterPro" id="IPR043796">
    <property type="entry name" value="ESX-1_EspA/EspE-like"/>
</dbReference>
<dbReference type="RefSeq" id="WP_064861095.1">
    <property type="nucleotide sequence ID" value="NZ_JAPMJT010000002.1"/>
</dbReference>
<dbReference type="OrthoDB" id="1187707at2"/>
<evidence type="ECO:0000313" key="4">
    <source>
        <dbReference type="EMBL" id="OBA75771.1"/>
    </source>
</evidence>
<evidence type="ECO:0000259" key="2">
    <source>
        <dbReference type="Pfam" id="PF18879"/>
    </source>
</evidence>
<dbReference type="Proteomes" id="UP000093962">
    <property type="component" value="Unassembled WGS sequence"/>
</dbReference>
<evidence type="ECO:0000259" key="3">
    <source>
        <dbReference type="Pfam" id="PF23275"/>
    </source>
</evidence>
<evidence type="ECO:0000313" key="5">
    <source>
        <dbReference type="Proteomes" id="UP000093962"/>
    </source>
</evidence>
<feature type="domain" description="ESX-1 secretion-associated protein EspA/EspE-like" evidence="2">
    <location>
        <begin position="19"/>
        <end position="100"/>
    </location>
</feature>
<protein>
    <submittedName>
        <fullName evidence="4">Uncharacterized protein</fullName>
    </submittedName>
</protein>
<comment type="caution">
    <text evidence="4">The sequence shown here is derived from an EMBL/GenBank/DDBJ whole genome shotgun (WGS) entry which is preliminary data.</text>
</comment>
<dbReference type="Pfam" id="PF23275">
    <property type="entry name" value="TPR_23"/>
    <property type="match status" value="1"/>
</dbReference>
<accession>A0A1A0LS99</accession>
<dbReference type="InterPro" id="IPR057037">
    <property type="entry name" value="TPR_rep_actino"/>
</dbReference>
<gene>
    <name evidence="4" type="ORF">A5642_07530</name>
</gene>
<dbReference type="AlphaFoldDB" id="A0A1A0LS99"/>
<dbReference type="Pfam" id="PF18879">
    <property type="entry name" value="EspA_EspE"/>
    <property type="match status" value="1"/>
</dbReference>
<feature type="region of interest" description="Disordered" evidence="1">
    <location>
        <begin position="163"/>
        <end position="220"/>
    </location>
</feature>
<feature type="domain" description="TPR repeat" evidence="3">
    <location>
        <begin position="229"/>
        <end position="473"/>
    </location>
</feature>